<dbReference type="EMBL" id="JH818355">
    <property type="protein sequence ID" value="EKC22599.1"/>
    <property type="molecule type" value="Genomic_DNA"/>
</dbReference>
<evidence type="ECO:0000313" key="1">
    <source>
        <dbReference type="EMBL" id="EKC22599.1"/>
    </source>
</evidence>
<reference evidence="1" key="1">
    <citation type="journal article" date="2012" name="Nature">
        <title>The oyster genome reveals stress adaptation and complexity of shell formation.</title>
        <authorList>
            <person name="Zhang G."/>
            <person name="Fang X."/>
            <person name="Guo X."/>
            <person name="Li L."/>
            <person name="Luo R."/>
            <person name="Xu F."/>
            <person name="Yang P."/>
            <person name="Zhang L."/>
            <person name="Wang X."/>
            <person name="Qi H."/>
            <person name="Xiong Z."/>
            <person name="Que H."/>
            <person name="Xie Y."/>
            <person name="Holland P.W."/>
            <person name="Paps J."/>
            <person name="Zhu Y."/>
            <person name="Wu F."/>
            <person name="Chen Y."/>
            <person name="Wang J."/>
            <person name="Peng C."/>
            <person name="Meng J."/>
            <person name="Yang L."/>
            <person name="Liu J."/>
            <person name="Wen B."/>
            <person name="Zhang N."/>
            <person name="Huang Z."/>
            <person name="Zhu Q."/>
            <person name="Feng Y."/>
            <person name="Mount A."/>
            <person name="Hedgecock D."/>
            <person name="Xu Z."/>
            <person name="Liu Y."/>
            <person name="Domazet-Loso T."/>
            <person name="Du Y."/>
            <person name="Sun X."/>
            <person name="Zhang S."/>
            <person name="Liu B."/>
            <person name="Cheng P."/>
            <person name="Jiang X."/>
            <person name="Li J."/>
            <person name="Fan D."/>
            <person name="Wang W."/>
            <person name="Fu W."/>
            <person name="Wang T."/>
            <person name="Wang B."/>
            <person name="Zhang J."/>
            <person name="Peng Z."/>
            <person name="Li Y."/>
            <person name="Li N."/>
            <person name="Wang J."/>
            <person name="Chen M."/>
            <person name="He Y."/>
            <person name="Tan F."/>
            <person name="Song X."/>
            <person name="Zheng Q."/>
            <person name="Huang R."/>
            <person name="Yang H."/>
            <person name="Du X."/>
            <person name="Chen L."/>
            <person name="Yang M."/>
            <person name="Gaffney P.M."/>
            <person name="Wang S."/>
            <person name="Luo L."/>
            <person name="She Z."/>
            <person name="Ming Y."/>
            <person name="Huang W."/>
            <person name="Zhang S."/>
            <person name="Huang B."/>
            <person name="Zhang Y."/>
            <person name="Qu T."/>
            <person name="Ni P."/>
            <person name="Miao G."/>
            <person name="Wang J."/>
            <person name="Wang Q."/>
            <person name="Steinberg C.E."/>
            <person name="Wang H."/>
            <person name="Li N."/>
            <person name="Qian L."/>
            <person name="Zhang G."/>
            <person name="Li Y."/>
            <person name="Yang H."/>
            <person name="Liu X."/>
            <person name="Wang J."/>
            <person name="Yin Y."/>
            <person name="Wang J."/>
        </authorList>
    </citation>
    <scope>NUCLEOTIDE SEQUENCE [LARGE SCALE GENOMIC DNA]</scope>
    <source>
        <strain evidence="1">05x7-T-G4-1.051#20</strain>
    </source>
</reference>
<dbReference type="AlphaFoldDB" id="K1PUK8"/>
<accession>K1PUK8</accession>
<dbReference type="HOGENOM" id="CLU_2656867_0_0_1"/>
<name>K1PUK8_MAGGI</name>
<dbReference type="InParanoid" id="K1PUK8"/>
<gene>
    <name evidence="1" type="ORF">CGI_10001912</name>
</gene>
<protein>
    <submittedName>
        <fullName evidence="1">Uncharacterized protein</fullName>
    </submittedName>
</protein>
<proteinExistence type="predicted"/>
<organism evidence="1">
    <name type="scientific">Magallana gigas</name>
    <name type="common">Pacific oyster</name>
    <name type="synonym">Crassostrea gigas</name>
    <dbReference type="NCBI Taxonomy" id="29159"/>
    <lineage>
        <taxon>Eukaryota</taxon>
        <taxon>Metazoa</taxon>
        <taxon>Spiralia</taxon>
        <taxon>Lophotrochozoa</taxon>
        <taxon>Mollusca</taxon>
        <taxon>Bivalvia</taxon>
        <taxon>Autobranchia</taxon>
        <taxon>Pteriomorphia</taxon>
        <taxon>Ostreida</taxon>
        <taxon>Ostreoidea</taxon>
        <taxon>Ostreidae</taxon>
        <taxon>Magallana</taxon>
    </lineage>
</organism>
<sequence>MATGGLPLPRNGDSQNEIEETNTSTKDKRDVILSEKGLLAFEEESSKYKKPLFETWGKVEKCILRVQKCDRTIEQY</sequence>